<evidence type="ECO:0000256" key="3">
    <source>
        <dbReference type="ARBA" id="ARBA00022475"/>
    </source>
</evidence>
<keyword evidence="6" id="KW-0472">Membrane</keyword>
<dbReference type="InterPro" id="IPR003400">
    <property type="entry name" value="ExbD"/>
</dbReference>
<accession>A0ABU7RI49</accession>
<comment type="caution">
    <text evidence="8">The sequence shown here is derived from an EMBL/GenBank/DDBJ whole genome shotgun (WGS) entry which is preliminary data.</text>
</comment>
<reference evidence="8 9" key="1">
    <citation type="submission" date="2024-01" db="EMBL/GenBank/DDBJ databases">
        <title>Niabella digestum sp. nov., isolated from waste digestion system.</title>
        <authorList>
            <person name="Zhang L."/>
        </authorList>
    </citation>
    <scope>NUCLEOTIDE SEQUENCE [LARGE SCALE GENOMIC DNA]</scope>
    <source>
        <strain evidence="8 9">A18</strain>
    </source>
</reference>
<keyword evidence="9" id="KW-1185">Reference proteome</keyword>
<dbReference type="PANTHER" id="PTHR30558:SF3">
    <property type="entry name" value="BIOPOLYMER TRANSPORT PROTEIN EXBD-RELATED"/>
    <property type="match status" value="1"/>
</dbReference>
<evidence type="ECO:0000313" key="8">
    <source>
        <dbReference type="EMBL" id="MEE6187688.1"/>
    </source>
</evidence>
<organism evidence="8 9">
    <name type="scientific">Niabella digestorum</name>
    <dbReference type="NCBI Taxonomy" id="3117701"/>
    <lineage>
        <taxon>Bacteria</taxon>
        <taxon>Pseudomonadati</taxon>
        <taxon>Bacteroidota</taxon>
        <taxon>Chitinophagia</taxon>
        <taxon>Chitinophagales</taxon>
        <taxon>Chitinophagaceae</taxon>
        <taxon>Niabella</taxon>
    </lineage>
</organism>
<comment type="subcellular location">
    <subcellularLocation>
        <location evidence="1">Cell membrane</location>
        <topology evidence="1">Single-pass membrane protein</topology>
    </subcellularLocation>
    <subcellularLocation>
        <location evidence="7">Cell membrane</location>
        <topology evidence="7">Single-pass type II membrane protein</topology>
    </subcellularLocation>
</comment>
<comment type="similarity">
    <text evidence="2 7">Belongs to the ExbD/TolR family.</text>
</comment>
<dbReference type="PANTHER" id="PTHR30558">
    <property type="entry name" value="EXBD MEMBRANE COMPONENT OF PMF-DRIVEN MACROMOLECULE IMPORT SYSTEM"/>
    <property type="match status" value="1"/>
</dbReference>
<evidence type="ECO:0000256" key="5">
    <source>
        <dbReference type="ARBA" id="ARBA00022989"/>
    </source>
</evidence>
<evidence type="ECO:0000256" key="2">
    <source>
        <dbReference type="ARBA" id="ARBA00005811"/>
    </source>
</evidence>
<sequence>MPKVKIARKSTDTDMTPFVDIAFLILSFFIMATKFKPPEAVPITTPNSVSSQRLPENDAVMISIDKDDKVYFSIMAQKDPQIARDIIKAAAEARNIPISDEQAANYISGDMIGVPFSKLGPFLALSKDQKRSYVQEGIPVKDSANNELYYWIAATRTVYMGKTVKFLIKGDNVSKYPAFKAVIDALKKNDEQKYNLVTMPEGAPEGTPLWYERNAKKN</sequence>
<evidence type="ECO:0000256" key="1">
    <source>
        <dbReference type="ARBA" id="ARBA00004162"/>
    </source>
</evidence>
<dbReference type="EMBL" id="JAZGLY010000005">
    <property type="protein sequence ID" value="MEE6187688.1"/>
    <property type="molecule type" value="Genomic_DNA"/>
</dbReference>
<evidence type="ECO:0000313" key="9">
    <source>
        <dbReference type="Proteomes" id="UP001357452"/>
    </source>
</evidence>
<keyword evidence="7" id="KW-0653">Protein transport</keyword>
<gene>
    <name evidence="8" type="ORF">V2H41_10430</name>
</gene>
<evidence type="ECO:0000256" key="4">
    <source>
        <dbReference type="ARBA" id="ARBA00022692"/>
    </source>
</evidence>
<dbReference type="RefSeq" id="WP_330975095.1">
    <property type="nucleotide sequence ID" value="NZ_JAZGLY010000005.1"/>
</dbReference>
<evidence type="ECO:0000256" key="6">
    <source>
        <dbReference type="ARBA" id="ARBA00023136"/>
    </source>
</evidence>
<keyword evidence="4 7" id="KW-0812">Transmembrane</keyword>
<evidence type="ECO:0000256" key="7">
    <source>
        <dbReference type="RuleBase" id="RU003879"/>
    </source>
</evidence>
<keyword evidence="5" id="KW-1133">Transmembrane helix</keyword>
<proteinExistence type="inferred from homology"/>
<name>A0ABU7RI49_9BACT</name>
<dbReference type="Proteomes" id="UP001357452">
    <property type="component" value="Unassembled WGS sequence"/>
</dbReference>
<keyword evidence="7" id="KW-0813">Transport</keyword>
<keyword evidence="3" id="KW-1003">Cell membrane</keyword>
<protein>
    <submittedName>
        <fullName evidence="8">Biopolymer transporter ExbD</fullName>
    </submittedName>
</protein>
<dbReference type="Pfam" id="PF02472">
    <property type="entry name" value="ExbD"/>
    <property type="match status" value="1"/>
</dbReference>